<proteinExistence type="predicted"/>
<dbReference type="Gramene" id="ABO95378">
    <property type="protein sequence ID" value="ABO95378"/>
    <property type="gene ID" value="OSTLU_30863"/>
</dbReference>
<sequence length="157" mass="17524">MVDESGVNAEMATERASAIEEATFWADAAREARAALPTGWDVREEQIEAIVRGRDRVVLIVTSDNDFKLAMDYAAAKGVVVVVLGNLVDFSSAQRSRASDPKKYWDALRVECERRPLSRLKLVQSCDCALIWDPYVENIAGVWFPARGSGMGRWYHS</sequence>
<organism evidence="1 2">
    <name type="scientific">Ostreococcus lucimarinus (strain CCE9901)</name>
    <dbReference type="NCBI Taxonomy" id="436017"/>
    <lineage>
        <taxon>Eukaryota</taxon>
        <taxon>Viridiplantae</taxon>
        <taxon>Chlorophyta</taxon>
        <taxon>Mamiellophyceae</taxon>
        <taxon>Mamiellales</taxon>
        <taxon>Bathycoccaceae</taxon>
        <taxon>Ostreococcus</taxon>
    </lineage>
</organism>
<gene>
    <name evidence="1" type="ORF">OSTLU_30863</name>
</gene>
<dbReference type="RefSeq" id="XP_001417085.1">
    <property type="nucleotide sequence ID" value="XM_001417048.1"/>
</dbReference>
<evidence type="ECO:0000313" key="1">
    <source>
        <dbReference type="EMBL" id="ABO95378.1"/>
    </source>
</evidence>
<dbReference type="HOGENOM" id="CLU_1680844_0_0_1"/>
<accession>A4RV65</accession>
<dbReference type="AlphaFoldDB" id="A4RV65"/>
<evidence type="ECO:0000313" key="2">
    <source>
        <dbReference type="Proteomes" id="UP000001568"/>
    </source>
</evidence>
<reference evidence="1 2" key="1">
    <citation type="journal article" date="2007" name="Proc. Natl. Acad. Sci. U.S.A.">
        <title>The tiny eukaryote Ostreococcus provides genomic insights into the paradox of plankton speciation.</title>
        <authorList>
            <person name="Palenik B."/>
            <person name="Grimwood J."/>
            <person name="Aerts A."/>
            <person name="Rouze P."/>
            <person name="Salamov A."/>
            <person name="Putnam N."/>
            <person name="Dupont C."/>
            <person name="Jorgensen R."/>
            <person name="Derelle E."/>
            <person name="Rombauts S."/>
            <person name="Zhou K."/>
            <person name="Otillar R."/>
            <person name="Merchant S.S."/>
            <person name="Podell S."/>
            <person name="Gaasterland T."/>
            <person name="Napoli C."/>
            <person name="Gendler K."/>
            <person name="Manuell A."/>
            <person name="Tai V."/>
            <person name="Vallon O."/>
            <person name="Piganeau G."/>
            <person name="Jancek S."/>
            <person name="Heijde M."/>
            <person name="Jabbari K."/>
            <person name="Bowler C."/>
            <person name="Lohr M."/>
            <person name="Robbens S."/>
            <person name="Werner G."/>
            <person name="Dubchak I."/>
            <person name="Pazour G.J."/>
            <person name="Ren Q."/>
            <person name="Paulsen I."/>
            <person name="Delwiche C."/>
            <person name="Schmutz J."/>
            <person name="Rokhsar D."/>
            <person name="Van de Peer Y."/>
            <person name="Moreau H."/>
            <person name="Grigoriev I.V."/>
        </authorList>
    </citation>
    <scope>NUCLEOTIDE SEQUENCE [LARGE SCALE GENOMIC DNA]</scope>
    <source>
        <strain evidence="1 2">CCE9901</strain>
    </source>
</reference>
<dbReference type="Proteomes" id="UP000001568">
    <property type="component" value="Chromosome 3"/>
</dbReference>
<dbReference type="EMBL" id="CP000583">
    <property type="protein sequence ID" value="ABO95378.1"/>
    <property type="molecule type" value="Genomic_DNA"/>
</dbReference>
<protein>
    <submittedName>
        <fullName evidence="1">Uncharacterized protein</fullName>
    </submittedName>
</protein>
<dbReference type="OrthoDB" id="10632078at2759"/>
<name>A4RV65_OSTLU</name>
<keyword evidence="2" id="KW-1185">Reference proteome</keyword>
<dbReference type="KEGG" id="olu:OSTLU_30863"/>
<dbReference type="GeneID" id="5001125"/>